<dbReference type="InterPro" id="IPR002060">
    <property type="entry name" value="Squ/phyt_synthse"/>
</dbReference>
<evidence type="ECO:0000313" key="4">
    <source>
        <dbReference type="Proteomes" id="UP000464658"/>
    </source>
</evidence>
<dbReference type="InterPro" id="IPR019845">
    <property type="entry name" value="Squalene/phytoene_synthase_CS"/>
</dbReference>
<dbReference type="PANTHER" id="PTHR31480">
    <property type="entry name" value="BIFUNCTIONAL LYCOPENE CYCLASE/PHYTOENE SYNTHASE"/>
    <property type="match status" value="1"/>
</dbReference>
<reference evidence="3 4" key="1">
    <citation type="submission" date="2019-12" db="EMBL/GenBank/DDBJ databases">
        <title>Full genome sequence of a Bacillus safensis strain isolated from commercially available natto in Indonesia.</title>
        <authorList>
            <person name="Yoshida M."/>
            <person name="Uomi M."/>
            <person name="Waturangi D."/>
            <person name="Ekaputri J.J."/>
            <person name="Setiamarga D.H.E."/>
        </authorList>
    </citation>
    <scope>NUCLEOTIDE SEQUENCE [LARGE SCALE GENOMIC DNA]</scope>
    <source>
        <strain evidence="3 4">IDN1</strain>
    </source>
</reference>
<proteinExistence type="predicted"/>
<dbReference type="GO" id="GO:0016765">
    <property type="term" value="F:transferase activity, transferring alkyl or aryl (other than methyl) groups"/>
    <property type="evidence" value="ECO:0007669"/>
    <property type="project" value="InterPro"/>
</dbReference>
<evidence type="ECO:0000313" key="3">
    <source>
        <dbReference type="EMBL" id="BBP88376.1"/>
    </source>
</evidence>
<dbReference type="EMBL" id="AP021906">
    <property type="protein sequence ID" value="BBP88376.1"/>
    <property type="molecule type" value="Genomic_DNA"/>
</dbReference>
<comment type="pathway">
    <text evidence="1">Carotenoid biosynthesis.</text>
</comment>
<organism evidence="3 4">
    <name type="scientific">Bacillus safensis</name>
    <dbReference type="NCBI Taxonomy" id="561879"/>
    <lineage>
        <taxon>Bacteria</taxon>
        <taxon>Bacillati</taxon>
        <taxon>Bacillota</taxon>
        <taxon>Bacilli</taxon>
        <taxon>Bacillales</taxon>
        <taxon>Bacillaceae</taxon>
        <taxon>Bacillus</taxon>
    </lineage>
</organism>
<gene>
    <name evidence="3" type="ORF">BsIDN1_19940</name>
</gene>
<name>A0A5S9MA13_BACIA</name>
<dbReference type="SUPFAM" id="SSF48576">
    <property type="entry name" value="Terpenoid synthases"/>
    <property type="match status" value="1"/>
</dbReference>
<dbReference type="Gene3D" id="1.10.600.10">
    <property type="entry name" value="Farnesyl Diphosphate Synthase"/>
    <property type="match status" value="1"/>
</dbReference>
<keyword evidence="2" id="KW-0808">Transferase</keyword>
<dbReference type="Proteomes" id="UP000464658">
    <property type="component" value="Chromosome"/>
</dbReference>
<dbReference type="PROSITE" id="PS01044">
    <property type="entry name" value="SQUALEN_PHYTOEN_SYN_1"/>
    <property type="match status" value="1"/>
</dbReference>
<accession>A0A5S9MA13</accession>
<dbReference type="InterPro" id="IPR008949">
    <property type="entry name" value="Isoprenoid_synthase_dom_sf"/>
</dbReference>
<protein>
    <submittedName>
        <fullName evidence="3">Uncharacterized protein</fullName>
    </submittedName>
</protein>
<sequence length="60" mass="7058">MALEHTFQEFRMDEAPFRDLLQGQEMDLEQQRYETLDELLIYSYHVASTVGLMLLPIIAP</sequence>
<dbReference type="GO" id="GO:0008299">
    <property type="term" value="P:isoprenoid biosynthetic process"/>
    <property type="evidence" value="ECO:0007669"/>
    <property type="project" value="UniProtKB-ARBA"/>
</dbReference>
<dbReference type="AlphaFoldDB" id="A0A5S9MA13"/>
<dbReference type="Pfam" id="PF00494">
    <property type="entry name" value="SQS_PSY"/>
    <property type="match status" value="1"/>
</dbReference>
<evidence type="ECO:0000256" key="1">
    <source>
        <dbReference type="ARBA" id="ARBA00004829"/>
    </source>
</evidence>
<evidence type="ECO:0000256" key="2">
    <source>
        <dbReference type="ARBA" id="ARBA00022679"/>
    </source>
</evidence>